<protein>
    <submittedName>
        <fullName evidence="2">Glyoxalase</fullName>
    </submittedName>
</protein>
<feature type="domain" description="VOC" evidence="1">
    <location>
        <begin position="12"/>
        <end position="126"/>
    </location>
</feature>
<organism evidence="2 3">
    <name type="scientific">Burkholderia mayonis</name>
    <dbReference type="NCBI Taxonomy" id="1385591"/>
    <lineage>
        <taxon>Bacteria</taxon>
        <taxon>Pseudomonadati</taxon>
        <taxon>Pseudomonadota</taxon>
        <taxon>Betaproteobacteria</taxon>
        <taxon>Burkholderiales</taxon>
        <taxon>Burkholderiaceae</taxon>
        <taxon>Burkholderia</taxon>
        <taxon>pseudomallei group</taxon>
    </lineage>
</organism>
<dbReference type="Proteomes" id="UP000067711">
    <property type="component" value="Chromosome 2"/>
</dbReference>
<evidence type="ECO:0000313" key="2">
    <source>
        <dbReference type="EMBL" id="AOJ06813.1"/>
    </source>
</evidence>
<accession>A0A1B4FSZ3</accession>
<sequence length="310" mass="34430">MEHDMTQCLVTGVRGIEIGVPDLELAARFYAQTWHLTELTRRPQRVYFRGTGAAHHILTLVQSERADVRAIEFSVAEVERLDTIARLVDEHGGTVLSGPAPTTMPGAGTLLEALDPQGRVLRFIAGGRSHADTEPVKDRPIKITHVVLNSENVAVAQAFFERALGFRLSDRTRIMAFMRCGSDHHSIALADAQENSLNHIAFVMPDLDSVMRGGGRMNDAGYPVEWGVGRHGPGNNVFAYFLGPFDFVIEYTAEVQQVDERYPTGGPEDWKWPPGRIDQWGVGRNPSERMKAAQKTIFFRAPQTSKADPR</sequence>
<dbReference type="AlphaFoldDB" id="A0A1B4FSZ3"/>
<evidence type="ECO:0000259" key="1">
    <source>
        <dbReference type="PROSITE" id="PS51819"/>
    </source>
</evidence>
<dbReference type="InterPro" id="IPR029068">
    <property type="entry name" value="Glyas_Bleomycin-R_OHBP_Dase"/>
</dbReference>
<dbReference type="InterPro" id="IPR037523">
    <property type="entry name" value="VOC_core"/>
</dbReference>
<feature type="domain" description="VOC" evidence="1">
    <location>
        <begin position="142"/>
        <end position="254"/>
    </location>
</feature>
<name>A0A1B4FSZ3_9BURK</name>
<proteinExistence type="predicted"/>
<dbReference type="Pfam" id="PF00903">
    <property type="entry name" value="Glyoxalase"/>
    <property type="match status" value="1"/>
</dbReference>
<gene>
    <name evidence="2" type="ORF">WS71_05395</name>
</gene>
<reference evidence="2 3" key="1">
    <citation type="submission" date="2015-12" db="EMBL/GenBank/DDBJ databases">
        <title>Diversity of Burkholderia near neighbor genomes.</title>
        <authorList>
            <person name="Sahl J."/>
            <person name="Wagner D."/>
            <person name="Keim P."/>
        </authorList>
    </citation>
    <scope>NUCLEOTIDE SEQUENCE [LARGE SCALE GENOMIC DNA]</scope>
    <source>
        <strain evidence="2 3">BDU8</strain>
    </source>
</reference>
<dbReference type="PROSITE" id="PS51819">
    <property type="entry name" value="VOC"/>
    <property type="match status" value="2"/>
</dbReference>
<dbReference type="SUPFAM" id="SSF54593">
    <property type="entry name" value="Glyoxalase/Bleomycin resistance protein/Dihydroxybiphenyl dioxygenase"/>
    <property type="match status" value="1"/>
</dbReference>
<evidence type="ECO:0000313" key="3">
    <source>
        <dbReference type="Proteomes" id="UP000067711"/>
    </source>
</evidence>
<dbReference type="EMBL" id="CP013388">
    <property type="protein sequence ID" value="AOJ06813.1"/>
    <property type="molecule type" value="Genomic_DNA"/>
</dbReference>
<dbReference type="Gene3D" id="3.10.180.10">
    <property type="entry name" value="2,3-Dihydroxybiphenyl 1,2-Dioxygenase, domain 1"/>
    <property type="match status" value="2"/>
</dbReference>
<dbReference type="InterPro" id="IPR004360">
    <property type="entry name" value="Glyas_Fos-R_dOase_dom"/>
</dbReference>